<gene>
    <name evidence="2" type="ORF">ATO9_18305</name>
</gene>
<dbReference type="STRING" id="1461694.ATO9_18305"/>
<protein>
    <recommendedName>
        <fullName evidence="1">DUF2059 domain-containing protein</fullName>
    </recommendedName>
</protein>
<dbReference type="eggNOG" id="ENOG5033F44">
    <property type="taxonomic scope" value="Bacteria"/>
</dbReference>
<name>A0A0A0EBB8_9RHOB</name>
<evidence type="ECO:0000313" key="3">
    <source>
        <dbReference type="Proteomes" id="UP000030004"/>
    </source>
</evidence>
<dbReference type="AlphaFoldDB" id="A0A0A0EBB8"/>
<organism evidence="2 3">
    <name type="scientific">Pseudooceanicola atlanticus</name>
    <dbReference type="NCBI Taxonomy" id="1461694"/>
    <lineage>
        <taxon>Bacteria</taxon>
        <taxon>Pseudomonadati</taxon>
        <taxon>Pseudomonadota</taxon>
        <taxon>Alphaproteobacteria</taxon>
        <taxon>Rhodobacterales</taxon>
        <taxon>Paracoccaceae</taxon>
        <taxon>Pseudooceanicola</taxon>
    </lineage>
</organism>
<sequence length="263" mass="29514">MAQSARAEAPAAIPAEEMDRIWSALSLTEALDIMQIEGRDMSEDIAADYLPAVPGQGWRSAISRIYDGETMAQMMRDGFAEDLAGADPDPIIDFFESPLGLRIIALETDARRAFLDPDIEEAAREKVRGDNVPEERADLIEEFITANDLVDFNISGAMNTNFAFYKGLANAELFEMSEQEILDRVWNQAGENREDTEEWLRAYLTLAYEPLSNDEIRTYIEFSESEAGRRLNRALFAGFGDLYGQQYRALGLAVANQLMSEEL</sequence>
<reference evidence="2 3" key="1">
    <citation type="journal article" date="2015" name="Antonie Van Leeuwenhoek">
        <title>Pseudooceanicola atlanticus gen. nov. sp. nov., isolated from surface seawater of the Atlantic Ocean and reclassification of Oceanicola batsensis, Oceanicola marinus, Oceanicola nitratireducens, Oceanicola nanhaiensis, Oceanicola antarcticus and Oceanicola flagellatus, as Pseudooceanicola batsensis comb. nov., Pseudooceanicola marinus comb. nov., Pseudooceanicola nitratireducens comb. nov., Pseudooceanicola nanhaiensis comb. nov., Pseudooceanicola antarcticus comb. nov., and Pseudooceanicola flagellatus comb. nov.</title>
        <authorList>
            <person name="Lai Q."/>
            <person name="Li G."/>
            <person name="Liu X."/>
            <person name="Du Y."/>
            <person name="Sun F."/>
            <person name="Shao Z."/>
        </authorList>
    </citation>
    <scope>NUCLEOTIDE SEQUENCE [LARGE SCALE GENOMIC DNA]</scope>
    <source>
        <strain evidence="2 3">22II-s11g</strain>
    </source>
</reference>
<dbReference type="EMBL" id="AQQX01000011">
    <property type="protein sequence ID" value="KGM47353.1"/>
    <property type="molecule type" value="Genomic_DNA"/>
</dbReference>
<dbReference type="Pfam" id="PF09832">
    <property type="entry name" value="DUF2059"/>
    <property type="match status" value="1"/>
</dbReference>
<proteinExistence type="predicted"/>
<evidence type="ECO:0000313" key="2">
    <source>
        <dbReference type="EMBL" id="KGM47353.1"/>
    </source>
</evidence>
<comment type="caution">
    <text evidence="2">The sequence shown here is derived from an EMBL/GenBank/DDBJ whole genome shotgun (WGS) entry which is preliminary data.</text>
</comment>
<dbReference type="Proteomes" id="UP000030004">
    <property type="component" value="Unassembled WGS sequence"/>
</dbReference>
<keyword evidence="3" id="KW-1185">Reference proteome</keyword>
<evidence type="ECO:0000259" key="1">
    <source>
        <dbReference type="Pfam" id="PF09832"/>
    </source>
</evidence>
<feature type="domain" description="DUF2059" evidence="1">
    <location>
        <begin position="70"/>
        <end position="125"/>
    </location>
</feature>
<dbReference type="InterPro" id="IPR018637">
    <property type="entry name" value="DUF2059"/>
</dbReference>
<accession>A0A0A0EBB8</accession>